<evidence type="ECO:0000313" key="5">
    <source>
        <dbReference type="EMBL" id="SDB13532.1"/>
    </source>
</evidence>
<dbReference type="STRING" id="617002.SAMN05660653_00664"/>
<evidence type="ECO:0000256" key="2">
    <source>
        <dbReference type="ARBA" id="ARBA00022428"/>
    </source>
</evidence>
<protein>
    <recommendedName>
        <fullName evidence="4">Chorismate dehydratase</fullName>
        <ecNumber evidence="4">4.2.1.151</ecNumber>
    </recommendedName>
    <alternativeName>
        <fullName evidence="4">Menaquinone biosynthetic enzyme MqnA</fullName>
    </alternativeName>
</protein>
<evidence type="ECO:0000256" key="4">
    <source>
        <dbReference type="HAMAP-Rule" id="MF_00995"/>
    </source>
</evidence>
<keyword evidence="2 4" id="KW-0474">Menaquinone biosynthesis</keyword>
<keyword evidence="6" id="KW-1185">Reference proteome</keyword>
<dbReference type="HAMAP" id="MF_00995">
    <property type="entry name" value="MqnA"/>
    <property type="match status" value="1"/>
</dbReference>
<dbReference type="GO" id="GO:0016836">
    <property type="term" value="F:hydro-lyase activity"/>
    <property type="evidence" value="ECO:0007669"/>
    <property type="project" value="UniProtKB-UniRule"/>
</dbReference>
<dbReference type="OrthoDB" id="9810112at2"/>
<dbReference type="Gene3D" id="3.40.190.10">
    <property type="entry name" value="Periplasmic binding protein-like II"/>
    <property type="match status" value="2"/>
</dbReference>
<comment type="function">
    <text evidence="4">Catalyzes the dehydration of chorismate into 3-[(1-carboxyvinyl)oxy]benzoate, a step in the biosynthesis of menaquinone (MK, vitamin K2).</text>
</comment>
<dbReference type="Pfam" id="PF02621">
    <property type="entry name" value="VitK2_biosynth"/>
    <property type="match status" value="1"/>
</dbReference>
<organism evidence="5 6">
    <name type="scientific">Desulfonatronum thiosulfatophilum</name>
    <dbReference type="NCBI Taxonomy" id="617002"/>
    <lineage>
        <taxon>Bacteria</taxon>
        <taxon>Pseudomonadati</taxon>
        <taxon>Thermodesulfobacteriota</taxon>
        <taxon>Desulfovibrionia</taxon>
        <taxon>Desulfovibrionales</taxon>
        <taxon>Desulfonatronaceae</taxon>
        <taxon>Desulfonatronum</taxon>
    </lineage>
</organism>
<keyword evidence="3 4" id="KW-0456">Lyase</keyword>
<comment type="catalytic activity">
    <reaction evidence="4">
        <text>chorismate = 3-[(1-carboxyvinyl)-oxy]benzoate + H2O</text>
        <dbReference type="Rhea" id="RHEA:40051"/>
        <dbReference type="ChEBI" id="CHEBI:15377"/>
        <dbReference type="ChEBI" id="CHEBI:29748"/>
        <dbReference type="ChEBI" id="CHEBI:76981"/>
        <dbReference type="EC" id="4.2.1.151"/>
    </reaction>
</comment>
<dbReference type="EMBL" id="FMXO01000003">
    <property type="protein sequence ID" value="SDB13532.1"/>
    <property type="molecule type" value="Genomic_DNA"/>
</dbReference>
<dbReference type="Proteomes" id="UP000198771">
    <property type="component" value="Unassembled WGS sequence"/>
</dbReference>
<evidence type="ECO:0000256" key="3">
    <source>
        <dbReference type="ARBA" id="ARBA00023239"/>
    </source>
</evidence>
<dbReference type="AlphaFoldDB" id="A0A1G6AYT2"/>
<dbReference type="CDD" id="cd13634">
    <property type="entry name" value="PBP2_Sco4506"/>
    <property type="match status" value="1"/>
</dbReference>
<accession>A0A1G6AYT2</accession>
<dbReference type="InterPro" id="IPR003773">
    <property type="entry name" value="Menaquinone_biosynth"/>
</dbReference>
<comment type="similarity">
    <text evidence="4">Belongs to the MqnA/MqnD family. MqnA subfamily.</text>
</comment>
<dbReference type="UniPathway" id="UPA00079"/>
<name>A0A1G6AYT2_9BACT</name>
<evidence type="ECO:0000313" key="6">
    <source>
        <dbReference type="Proteomes" id="UP000198771"/>
    </source>
</evidence>
<dbReference type="InterPro" id="IPR030868">
    <property type="entry name" value="MqnA"/>
</dbReference>
<gene>
    <name evidence="4" type="primary">mqnA</name>
    <name evidence="5" type="ORF">SAMN05660653_00664</name>
</gene>
<dbReference type="PANTHER" id="PTHR37690">
    <property type="entry name" value="CHORISMATE DEHYDRATASE"/>
    <property type="match status" value="1"/>
</dbReference>
<dbReference type="RefSeq" id="WP_092117217.1">
    <property type="nucleotide sequence ID" value="NZ_FMXO01000003.1"/>
</dbReference>
<dbReference type="PANTHER" id="PTHR37690:SF1">
    <property type="entry name" value="CHORISMATE DEHYDRATASE"/>
    <property type="match status" value="1"/>
</dbReference>
<comment type="pathway">
    <text evidence="1 4">Quinol/quinone metabolism; menaquinone biosynthesis.</text>
</comment>
<proteinExistence type="inferred from homology"/>
<dbReference type="SUPFAM" id="SSF53850">
    <property type="entry name" value="Periplasmic binding protein-like II"/>
    <property type="match status" value="1"/>
</dbReference>
<sequence length="290" mass="32807">MLRIGRIDYLNVWPLFQGLRMRMEPDVRDQVRLVAGHPSELNVALASGELDIAPSSSFEYLLHAQRYNLLPDLSICSHGSVRSVLLACPFSPREMPDRLAGGLQVGLSSASASSVALLQVLWRFFWKWPEPEWVELHPGEGLATGRPFLEIGDLALRLSCEMPPGWHLVDLGQAWRDFTNLPFVFGVWMVRRDLTAQTDQLLDHVVKALHAAANEFTRDPCAAATQIERPTWLPVENLKEYWQCIRYSFGPQEQAGLMLFGDYIRRLGRIPAVPGLSWSVPMKRDKHLVA</sequence>
<dbReference type="EC" id="4.2.1.151" evidence="4"/>
<dbReference type="GO" id="GO:0009234">
    <property type="term" value="P:menaquinone biosynthetic process"/>
    <property type="evidence" value="ECO:0007669"/>
    <property type="project" value="UniProtKB-UniRule"/>
</dbReference>
<evidence type="ECO:0000256" key="1">
    <source>
        <dbReference type="ARBA" id="ARBA00004863"/>
    </source>
</evidence>
<reference evidence="5 6" key="1">
    <citation type="submission" date="2016-10" db="EMBL/GenBank/DDBJ databases">
        <authorList>
            <person name="de Groot N.N."/>
        </authorList>
    </citation>
    <scope>NUCLEOTIDE SEQUENCE [LARGE SCALE GENOMIC DNA]</scope>
    <source>
        <strain evidence="5 6">ASO4-2</strain>
    </source>
</reference>